<keyword evidence="2" id="KW-0238">DNA-binding</keyword>
<evidence type="ECO:0000313" key="7">
    <source>
        <dbReference type="Proteomes" id="UP000269265"/>
    </source>
</evidence>
<dbReference type="PROSITE" id="PS50076">
    <property type="entry name" value="DNAJ_2"/>
    <property type="match status" value="1"/>
</dbReference>
<dbReference type="InterPro" id="IPR008971">
    <property type="entry name" value="HSP40/DnaJ_pept-bd"/>
</dbReference>
<proteinExistence type="predicted"/>
<sequence length="348" mass="37070">MEFHDYYAWLGVARQATPDEIKKAYRGQARRFHPDLSKAPESEQRMREINEAYVVLSDPDKRAAYDKLAEQRQAGAAGPRQAPFGKEAARPKSPAEAAQAYAETAAHTSASSSTGPGTADTSGFSDFFSDLFGRMGVGARGKSTAQARGEDQQATVALDLADIWSGALRTITLKSPHFDAQGHASVGQRKLQVKIPAGVRPGQTLRLAGQGAPGGQGAAAGDLLLEIQVKPHPDFKLDGANLLAELPVAPWEAALGAVVPVALPHGPGLSVRVPAGAQSGQSLTVRGKGLPSPTPGDLELKLRVVLPSAHDPRARRLYEQMATELKDEFDARKVAASEADWRPQEEPR</sequence>
<feature type="domain" description="J" evidence="5">
    <location>
        <begin position="5"/>
        <end position="69"/>
    </location>
</feature>
<dbReference type="SUPFAM" id="SSF46565">
    <property type="entry name" value="Chaperone J-domain"/>
    <property type="match status" value="1"/>
</dbReference>
<accession>A0A3R8TW07</accession>
<gene>
    <name evidence="6" type="ORF">EIP75_03680</name>
</gene>
<dbReference type="Pfam" id="PF00226">
    <property type="entry name" value="DnaJ"/>
    <property type="match status" value="1"/>
</dbReference>
<dbReference type="GO" id="GO:0003677">
    <property type="term" value="F:DNA binding"/>
    <property type="evidence" value="ECO:0007669"/>
    <property type="project" value="UniProtKB-KW"/>
</dbReference>
<dbReference type="PRINTS" id="PR00625">
    <property type="entry name" value="JDOMAIN"/>
</dbReference>
<dbReference type="Gene3D" id="1.10.287.110">
    <property type="entry name" value="DnaJ domain"/>
    <property type="match status" value="1"/>
</dbReference>
<feature type="compositionally biased region" description="Low complexity" evidence="4">
    <location>
        <begin position="94"/>
        <end position="119"/>
    </location>
</feature>
<dbReference type="InterPro" id="IPR002939">
    <property type="entry name" value="DnaJ_C"/>
</dbReference>
<keyword evidence="7" id="KW-1185">Reference proteome</keyword>
<dbReference type="Gene3D" id="2.60.260.20">
    <property type="entry name" value="Urease metallochaperone UreE, N-terminal domain"/>
    <property type="match status" value="2"/>
</dbReference>
<dbReference type="GO" id="GO:0051082">
    <property type="term" value="F:unfolded protein binding"/>
    <property type="evidence" value="ECO:0007669"/>
    <property type="project" value="InterPro"/>
</dbReference>
<evidence type="ECO:0000256" key="2">
    <source>
        <dbReference type="ARBA" id="ARBA00023125"/>
    </source>
</evidence>
<dbReference type="AlphaFoldDB" id="A0A3R8TW07"/>
<dbReference type="Pfam" id="PF01556">
    <property type="entry name" value="DnaJ_C"/>
    <property type="match status" value="1"/>
</dbReference>
<dbReference type="InterPro" id="IPR001623">
    <property type="entry name" value="DnaJ_domain"/>
</dbReference>
<dbReference type="CDD" id="cd06257">
    <property type="entry name" value="DnaJ"/>
    <property type="match status" value="1"/>
</dbReference>
<dbReference type="GO" id="GO:0005737">
    <property type="term" value="C:cytoplasm"/>
    <property type="evidence" value="ECO:0007669"/>
    <property type="project" value="TreeGrafter"/>
</dbReference>
<dbReference type="GO" id="GO:0042026">
    <property type="term" value="P:protein refolding"/>
    <property type="evidence" value="ECO:0007669"/>
    <property type="project" value="TreeGrafter"/>
</dbReference>
<dbReference type="FunFam" id="2.60.260.20:FF:000008">
    <property type="entry name" value="Curved DNA-binding protein"/>
    <property type="match status" value="1"/>
</dbReference>
<dbReference type="SMART" id="SM00271">
    <property type="entry name" value="DnaJ"/>
    <property type="match status" value="1"/>
</dbReference>
<organism evidence="6 7">
    <name type="scientific">Aquabacterium soli</name>
    <dbReference type="NCBI Taxonomy" id="2493092"/>
    <lineage>
        <taxon>Bacteria</taxon>
        <taxon>Pseudomonadati</taxon>
        <taxon>Pseudomonadota</taxon>
        <taxon>Betaproteobacteria</taxon>
        <taxon>Burkholderiales</taxon>
        <taxon>Aquabacterium</taxon>
    </lineage>
</organism>
<dbReference type="OrthoDB" id="9779889at2"/>
<feature type="region of interest" description="Disordered" evidence="4">
    <location>
        <begin position="70"/>
        <end position="119"/>
    </location>
</feature>
<dbReference type="PANTHER" id="PTHR43096">
    <property type="entry name" value="DNAJ HOMOLOG 1, MITOCHONDRIAL-RELATED"/>
    <property type="match status" value="1"/>
</dbReference>
<dbReference type="EMBL" id="RSED01000002">
    <property type="protein sequence ID" value="RRS06033.1"/>
    <property type="molecule type" value="Genomic_DNA"/>
</dbReference>
<dbReference type="Proteomes" id="UP000269265">
    <property type="component" value="Unassembled WGS sequence"/>
</dbReference>
<evidence type="ECO:0000256" key="1">
    <source>
        <dbReference type="ARBA" id="ARBA00022490"/>
    </source>
</evidence>
<dbReference type="SUPFAM" id="SSF49493">
    <property type="entry name" value="HSP40/DnaJ peptide-binding domain"/>
    <property type="match status" value="2"/>
</dbReference>
<feature type="compositionally biased region" description="Low complexity" evidence="4">
    <location>
        <begin position="71"/>
        <end position="83"/>
    </location>
</feature>
<evidence type="ECO:0000256" key="3">
    <source>
        <dbReference type="ARBA" id="ARBA00023186"/>
    </source>
</evidence>
<name>A0A3R8TW07_9BURK</name>
<keyword evidence="1" id="KW-0963">Cytoplasm</keyword>
<reference evidence="6 7" key="1">
    <citation type="submission" date="2018-12" db="EMBL/GenBank/DDBJ databases">
        <title>The whole draft genome of Aquabacterium sp. SJQ9.</title>
        <authorList>
            <person name="Sun L."/>
            <person name="Gao X."/>
            <person name="Chen W."/>
            <person name="Huang K."/>
        </authorList>
    </citation>
    <scope>NUCLEOTIDE SEQUENCE [LARGE SCALE GENOMIC DNA]</scope>
    <source>
        <strain evidence="6 7">SJQ9</strain>
    </source>
</reference>
<protein>
    <submittedName>
        <fullName evidence="6">J domain-containing protein</fullName>
    </submittedName>
</protein>
<keyword evidence="3" id="KW-0143">Chaperone</keyword>
<comment type="caution">
    <text evidence="6">The sequence shown here is derived from an EMBL/GenBank/DDBJ whole genome shotgun (WGS) entry which is preliminary data.</text>
</comment>
<dbReference type="InterPro" id="IPR036869">
    <property type="entry name" value="J_dom_sf"/>
</dbReference>
<dbReference type="PANTHER" id="PTHR43096:SF52">
    <property type="entry name" value="DNAJ HOMOLOG 1, MITOCHONDRIAL-RELATED"/>
    <property type="match status" value="1"/>
</dbReference>
<dbReference type="CDD" id="cd10747">
    <property type="entry name" value="DnaJ_C"/>
    <property type="match status" value="1"/>
</dbReference>
<evidence type="ECO:0000313" key="6">
    <source>
        <dbReference type="EMBL" id="RRS06033.1"/>
    </source>
</evidence>
<evidence type="ECO:0000256" key="4">
    <source>
        <dbReference type="SAM" id="MobiDB-lite"/>
    </source>
</evidence>
<evidence type="ECO:0000259" key="5">
    <source>
        <dbReference type="PROSITE" id="PS50076"/>
    </source>
</evidence>